<reference evidence="1 2" key="1">
    <citation type="submission" date="2018-12" db="EMBL/GenBank/DDBJ databases">
        <title>Complete genome sequence of Streptomyces ficellus NRRL8067, the producer of ficellomycin, feldamycin and nojirimycin.</title>
        <authorList>
            <person name="Zhang H."/>
            <person name="Yue R."/>
            <person name="Liu Y."/>
            <person name="Li M."/>
            <person name="Mu H."/>
            <person name="Zhang J."/>
        </authorList>
    </citation>
    <scope>NUCLEOTIDE SEQUENCE [LARGE SCALE GENOMIC DNA]</scope>
    <source>
        <strain evidence="1 2">NRRL 8067</strain>
    </source>
</reference>
<accession>A0A6I6FH61</accession>
<name>A0A6I6FH61_9ACTN</name>
<keyword evidence="1" id="KW-0808">Transferase</keyword>
<dbReference type="InterPro" id="IPR043519">
    <property type="entry name" value="NT_sf"/>
</dbReference>
<dbReference type="OrthoDB" id="4184922at2"/>
<dbReference type="AlphaFoldDB" id="A0A6I6FH61"/>
<dbReference type="SUPFAM" id="SSF81301">
    <property type="entry name" value="Nucleotidyltransferase"/>
    <property type="match status" value="1"/>
</dbReference>
<dbReference type="GO" id="GO:0016740">
    <property type="term" value="F:transferase activity"/>
    <property type="evidence" value="ECO:0007669"/>
    <property type="project" value="UniProtKB-KW"/>
</dbReference>
<sequence>MTDEATHQLLDRFLHMLRPGLPLLSVWAHGSLAGGDYQPGRSDLDLIAVLERPCTGEEEQSLRESHEGLGRLANPLVPKLHCSYAAAAELGDPARPHVTWAHEELMRRPITPVTRRELHDFGRVLYGEPPKALLPPVPDGQLTGYIVENFADYWRPRLDRPELWTENSWVDLGLLVLARATVTLRDGRLITKAEALDVLLEMGAPAEVVADVRRRRYDTSAADTSEQWLARRAELTLAFLRPAIDRIVARAG</sequence>
<gene>
    <name evidence="1" type="ORF">EIZ62_00420</name>
</gene>
<organism evidence="1 2">
    <name type="scientific">Streptomyces ficellus</name>
    <dbReference type="NCBI Taxonomy" id="1977088"/>
    <lineage>
        <taxon>Bacteria</taxon>
        <taxon>Bacillati</taxon>
        <taxon>Actinomycetota</taxon>
        <taxon>Actinomycetes</taxon>
        <taxon>Kitasatosporales</taxon>
        <taxon>Streptomycetaceae</taxon>
        <taxon>Streptomyces</taxon>
    </lineage>
</organism>
<proteinExistence type="predicted"/>
<protein>
    <submittedName>
        <fullName evidence="1">Nucleotidyltransferase</fullName>
    </submittedName>
</protein>
<evidence type="ECO:0000313" key="1">
    <source>
        <dbReference type="EMBL" id="QGV76898.1"/>
    </source>
</evidence>
<dbReference type="EMBL" id="CP034279">
    <property type="protein sequence ID" value="QGV76898.1"/>
    <property type="molecule type" value="Genomic_DNA"/>
</dbReference>
<dbReference type="KEGG" id="sfic:EIZ62_00420"/>
<evidence type="ECO:0000313" key="2">
    <source>
        <dbReference type="Proteomes" id="UP000422572"/>
    </source>
</evidence>
<keyword evidence="2" id="KW-1185">Reference proteome</keyword>
<dbReference type="RefSeq" id="WP_156690721.1">
    <property type="nucleotide sequence ID" value="NZ_CP034279.1"/>
</dbReference>
<dbReference type="Proteomes" id="UP000422572">
    <property type="component" value="Chromosome"/>
</dbReference>